<dbReference type="EMBL" id="LAZR01000062">
    <property type="protein sequence ID" value="KKN96666.1"/>
    <property type="molecule type" value="Genomic_DNA"/>
</dbReference>
<gene>
    <name evidence="1" type="ORF">LCGC14_0163100</name>
</gene>
<dbReference type="AlphaFoldDB" id="A0A0F9XCD8"/>
<proteinExistence type="predicted"/>
<name>A0A0F9XCD8_9ZZZZ</name>
<evidence type="ECO:0000313" key="1">
    <source>
        <dbReference type="EMBL" id="KKN96666.1"/>
    </source>
</evidence>
<sequence length="183" mass="20791">MVKPTSIEAYRKLLPNLSDLCTRVLGYLIKYMDEGRTPPTANELGFYMKQSGVEDPYNDAHKRLPDLANTWNAVHQGKTRVCTRSKLNNTAITWILGPPPGQAIGKESYTLARFYVLWEDGTWLEYAIHVDSEPGQQKLEEEVRRVLPMAYPETSGRAIRDIHLCMHKKVPRPEAGSVESNAY</sequence>
<organism evidence="1">
    <name type="scientific">marine sediment metagenome</name>
    <dbReference type="NCBI Taxonomy" id="412755"/>
    <lineage>
        <taxon>unclassified sequences</taxon>
        <taxon>metagenomes</taxon>
        <taxon>ecological metagenomes</taxon>
    </lineage>
</organism>
<protein>
    <submittedName>
        <fullName evidence="1">Uncharacterized protein</fullName>
    </submittedName>
</protein>
<accession>A0A0F9XCD8</accession>
<comment type="caution">
    <text evidence="1">The sequence shown here is derived from an EMBL/GenBank/DDBJ whole genome shotgun (WGS) entry which is preliminary data.</text>
</comment>
<reference evidence="1" key="1">
    <citation type="journal article" date="2015" name="Nature">
        <title>Complex archaea that bridge the gap between prokaryotes and eukaryotes.</title>
        <authorList>
            <person name="Spang A."/>
            <person name="Saw J.H."/>
            <person name="Jorgensen S.L."/>
            <person name="Zaremba-Niedzwiedzka K."/>
            <person name="Martijn J."/>
            <person name="Lind A.E."/>
            <person name="van Eijk R."/>
            <person name="Schleper C."/>
            <person name="Guy L."/>
            <person name="Ettema T.J."/>
        </authorList>
    </citation>
    <scope>NUCLEOTIDE SEQUENCE</scope>
</reference>